<feature type="region of interest" description="Disordered" evidence="1">
    <location>
        <begin position="178"/>
        <end position="214"/>
    </location>
</feature>
<sequence length="214" mass="23502">MDLQKALSICLISFFAATVVVLIARALDSQAASRLEPQLTRIADELEAIRASGGLASMTVGDAEDIAVSDGVVVNYFYSNTRCATCRAIEAQTEETIRADFAEELDSGKLSWKTLNYEQDRNSELTSQFEIVMPVVVLTRFEDGTMVDWNRLDQVWGLVSDKPAFAEMIRGEVNKMLRESQGSDLETTDSENNESNGNDSIPLPDSDGIPLPTP</sequence>
<evidence type="ECO:0000313" key="2">
    <source>
        <dbReference type="EMBL" id="TWU37755.1"/>
    </source>
</evidence>
<comment type="caution">
    <text evidence="2">The sequence shown here is derived from an EMBL/GenBank/DDBJ whole genome shotgun (WGS) entry which is preliminary data.</text>
</comment>
<dbReference type="Proteomes" id="UP000315471">
    <property type="component" value="Unassembled WGS sequence"/>
</dbReference>
<reference evidence="2 3" key="1">
    <citation type="submission" date="2019-02" db="EMBL/GenBank/DDBJ databases">
        <title>Deep-cultivation of Planctomycetes and their phenomic and genomic characterization uncovers novel biology.</title>
        <authorList>
            <person name="Wiegand S."/>
            <person name="Jogler M."/>
            <person name="Boedeker C."/>
            <person name="Pinto D."/>
            <person name="Vollmers J."/>
            <person name="Rivas-Marin E."/>
            <person name="Kohn T."/>
            <person name="Peeters S.H."/>
            <person name="Heuer A."/>
            <person name="Rast P."/>
            <person name="Oberbeckmann S."/>
            <person name="Bunk B."/>
            <person name="Jeske O."/>
            <person name="Meyerdierks A."/>
            <person name="Storesund J.E."/>
            <person name="Kallscheuer N."/>
            <person name="Luecker S."/>
            <person name="Lage O.M."/>
            <person name="Pohl T."/>
            <person name="Merkel B.J."/>
            <person name="Hornburger P."/>
            <person name="Mueller R.-W."/>
            <person name="Bruemmer F."/>
            <person name="Labrenz M."/>
            <person name="Spormann A.M."/>
            <person name="Op Den Camp H."/>
            <person name="Overmann J."/>
            <person name="Amann R."/>
            <person name="Jetten M.S.M."/>
            <person name="Mascher T."/>
            <person name="Medema M.H."/>
            <person name="Devos D.P."/>
            <person name="Kaster A.-K."/>
            <person name="Ovreas L."/>
            <person name="Rohde M."/>
            <person name="Galperin M.Y."/>
            <person name="Jogler C."/>
        </authorList>
    </citation>
    <scope>NUCLEOTIDE SEQUENCE [LARGE SCALE GENOMIC DNA]</scope>
    <source>
        <strain evidence="2 3">Q31b</strain>
    </source>
</reference>
<dbReference type="OrthoDB" id="5524063at2"/>
<keyword evidence="3" id="KW-1185">Reference proteome</keyword>
<dbReference type="AlphaFoldDB" id="A0A5C6DNI6"/>
<dbReference type="InterPro" id="IPR047698">
    <property type="entry name" value="ArsF-like"/>
</dbReference>
<dbReference type="RefSeq" id="WP_146601704.1">
    <property type="nucleotide sequence ID" value="NZ_SJPY01000007.1"/>
</dbReference>
<dbReference type="NCBIfam" id="NF040494">
    <property type="entry name" value="nitrored_ArsF"/>
    <property type="match status" value="1"/>
</dbReference>
<name>A0A5C6DNI6_9BACT</name>
<proteinExistence type="predicted"/>
<protein>
    <submittedName>
        <fullName evidence="2">Uncharacterized protein</fullName>
    </submittedName>
</protein>
<evidence type="ECO:0000313" key="3">
    <source>
        <dbReference type="Proteomes" id="UP000315471"/>
    </source>
</evidence>
<organism evidence="2 3">
    <name type="scientific">Novipirellula aureliae</name>
    <dbReference type="NCBI Taxonomy" id="2527966"/>
    <lineage>
        <taxon>Bacteria</taxon>
        <taxon>Pseudomonadati</taxon>
        <taxon>Planctomycetota</taxon>
        <taxon>Planctomycetia</taxon>
        <taxon>Pirellulales</taxon>
        <taxon>Pirellulaceae</taxon>
        <taxon>Novipirellula</taxon>
    </lineage>
</organism>
<dbReference type="EMBL" id="SJPY01000007">
    <property type="protein sequence ID" value="TWU37755.1"/>
    <property type="molecule type" value="Genomic_DNA"/>
</dbReference>
<accession>A0A5C6DNI6</accession>
<gene>
    <name evidence="2" type="ORF">Q31b_45440</name>
</gene>
<evidence type="ECO:0000256" key="1">
    <source>
        <dbReference type="SAM" id="MobiDB-lite"/>
    </source>
</evidence>